<feature type="domain" description="Transposase IS66 C-terminal" evidence="2">
    <location>
        <begin position="68"/>
        <end position="107"/>
    </location>
</feature>
<organism evidence="3 4">
    <name type="scientific">Falsiroseomonas algicola</name>
    <dbReference type="NCBI Taxonomy" id="2716930"/>
    <lineage>
        <taxon>Bacteria</taxon>
        <taxon>Pseudomonadati</taxon>
        <taxon>Pseudomonadota</taxon>
        <taxon>Alphaproteobacteria</taxon>
        <taxon>Acetobacterales</taxon>
        <taxon>Roseomonadaceae</taxon>
        <taxon>Falsiroseomonas</taxon>
    </lineage>
</organism>
<feature type="domain" description="Transposase IS66 central" evidence="1">
    <location>
        <begin position="2"/>
        <end position="60"/>
    </location>
</feature>
<protein>
    <submittedName>
        <fullName evidence="3">IS66 family transposase</fullName>
    </submittedName>
</protein>
<dbReference type="PANTHER" id="PTHR33678">
    <property type="entry name" value="BLL1576 PROTEIN"/>
    <property type="match status" value="1"/>
</dbReference>
<dbReference type="InterPro" id="IPR004291">
    <property type="entry name" value="Transposase_IS66_central"/>
</dbReference>
<dbReference type="Proteomes" id="UP000475385">
    <property type="component" value="Unassembled WGS sequence"/>
</dbReference>
<dbReference type="PANTHER" id="PTHR33678:SF1">
    <property type="entry name" value="BLL1576 PROTEIN"/>
    <property type="match status" value="1"/>
</dbReference>
<proteinExistence type="predicted"/>
<dbReference type="EMBL" id="JAAIKB010000062">
    <property type="protein sequence ID" value="NGM24436.1"/>
    <property type="molecule type" value="Genomic_DNA"/>
</dbReference>
<feature type="non-terminal residue" evidence="3">
    <location>
        <position position="1"/>
    </location>
</feature>
<keyword evidence="4" id="KW-1185">Reference proteome</keyword>
<reference evidence="3 4" key="1">
    <citation type="submission" date="2020-03" db="EMBL/GenBank/DDBJ databases">
        <title>Roseomonas stagni sp. nov., isolated from pond water in Japan.</title>
        <authorList>
            <person name="Furuhata K."/>
            <person name="Miyamoto H."/>
            <person name="Goto K."/>
        </authorList>
    </citation>
    <scope>NUCLEOTIDE SEQUENCE [LARGE SCALE GENOMIC DNA]</scope>
    <source>
        <strain evidence="3 4">PeD5</strain>
    </source>
</reference>
<evidence type="ECO:0000259" key="1">
    <source>
        <dbReference type="Pfam" id="PF03050"/>
    </source>
</evidence>
<name>A0A6M1LVD2_9PROT</name>
<comment type="caution">
    <text evidence="3">The sequence shown here is derived from an EMBL/GenBank/DDBJ whole genome shotgun (WGS) entry which is preliminary data.</text>
</comment>
<sequence length="118" mass="12840">VSSDSALAKAIRYGLRHWTGLERFLTDGRLELDINIVEREIRPVAVTRKAALFAGSEGGGATWAIATTLIRTAILNGINPQAWLTDVLERMVSGEVRSTQLATLLPWNWRQPGTAAAA</sequence>
<dbReference type="Pfam" id="PF03050">
    <property type="entry name" value="DDE_Tnp_IS66"/>
    <property type="match status" value="1"/>
</dbReference>
<dbReference type="AlphaFoldDB" id="A0A6M1LVD2"/>
<accession>A0A6M1LVD2</accession>
<dbReference type="InterPro" id="IPR052344">
    <property type="entry name" value="Transposase-related"/>
</dbReference>
<evidence type="ECO:0000313" key="3">
    <source>
        <dbReference type="EMBL" id="NGM24436.1"/>
    </source>
</evidence>
<dbReference type="RefSeq" id="WP_164698339.1">
    <property type="nucleotide sequence ID" value="NZ_JAAIKB010000062.1"/>
</dbReference>
<dbReference type="Pfam" id="PF13817">
    <property type="entry name" value="DDE_Tnp_IS66_C"/>
    <property type="match status" value="1"/>
</dbReference>
<evidence type="ECO:0000259" key="2">
    <source>
        <dbReference type="Pfam" id="PF13817"/>
    </source>
</evidence>
<dbReference type="InterPro" id="IPR039552">
    <property type="entry name" value="IS66_C"/>
</dbReference>
<evidence type="ECO:0000313" key="4">
    <source>
        <dbReference type="Proteomes" id="UP000475385"/>
    </source>
</evidence>
<gene>
    <name evidence="3" type="ORF">G3576_30985</name>
</gene>